<dbReference type="Proteomes" id="UP000030669">
    <property type="component" value="Unassembled WGS sequence"/>
</dbReference>
<protein>
    <submittedName>
        <fullName evidence="3">Uncharacterized protein</fullName>
    </submittedName>
</protein>
<sequence length="168" mass="18863">MPAEDEPQAKVATNRAMIAKITALEESLAETEQTADGVKAQLDKTIKAVARHKARIEELEETNEALQIRVEDLETRMKALEDQFTTTFGSGDASETDEEGEEQSQERLDRLERSYLATQDPSLRHLIRTVFQLLMGIGRLTPDVLPTWPTDPEDAEAWPKDDATGQRL</sequence>
<feature type="region of interest" description="Disordered" evidence="2">
    <location>
        <begin position="146"/>
        <end position="168"/>
    </location>
</feature>
<dbReference type="HOGENOM" id="CLU_135403_0_0_1"/>
<proteinExistence type="predicted"/>
<accession>S7QKS3</accession>
<evidence type="ECO:0000256" key="1">
    <source>
        <dbReference type="SAM" id="Coils"/>
    </source>
</evidence>
<evidence type="ECO:0000313" key="3">
    <source>
        <dbReference type="EMBL" id="EPQ59868.1"/>
    </source>
</evidence>
<organism evidence="3 4">
    <name type="scientific">Gloeophyllum trabeum (strain ATCC 11539 / FP-39264 / Madison 617)</name>
    <name type="common">Brown rot fungus</name>
    <dbReference type="NCBI Taxonomy" id="670483"/>
    <lineage>
        <taxon>Eukaryota</taxon>
        <taxon>Fungi</taxon>
        <taxon>Dikarya</taxon>
        <taxon>Basidiomycota</taxon>
        <taxon>Agaricomycotina</taxon>
        <taxon>Agaricomycetes</taxon>
        <taxon>Gloeophyllales</taxon>
        <taxon>Gloeophyllaceae</taxon>
        <taxon>Gloeophyllum</taxon>
    </lineage>
</organism>
<reference evidence="3 4" key="1">
    <citation type="journal article" date="2012" name="Science">
        <title>The Paleozoic origin of enzymatic lignin decomposition reconstructed from 31 fungal genomes.</title>
        <authorList>
            <person name="Floudas D."/>
            <person name="Binder M."/>
            <person name="Riley R."/>
            <person name="Barry K."/>
            <person name="Blanchette R.A."/>
            <person name="Henrissat B."/>
            <person name="Martinez A.T."/>
            <person name="Otillar R."/>
            <person name="Spatafora J.W."/>
            <person name="Yadav J.S."/>
            <person name="Aerts A."/>
            <person name="Benoit I."/>
            <person name="Boyd A."/>
            <person name="Carlson A."/>
            <person name="Copeland A."/>
            <person name="Coutinho P.M."/>
            <person name="de Vries R.P."/>
            <person name="Ferreira P."/>
            <person name="Findley K."/>
            <person name="Foster B."/>
            <person name="Gaskell J."/>
            <person name="Glotzer D."/>
            <person name="Gorecki P."/>
            <person name="Heitman J."/>
            <person name="Hesse C."/>
            <person name="Hori C."/>
            <person name="Igarashi K."/>
            <person name="Jurgens J.A."/>
            <person name="Kallen N."/>
            <person name="Kersten P."/>
            <person name="Kohler A."/>
            <person name="Kuees U."/>
            <person name="Kumar T.K.A."/>
            <person name="Kuo A."/>
            <person name="LaButti K."/>
            <person name="Larrondo L.F."/>
            <person name="Lindquist E."/>
            <person name="Ling A."/>
            <person name="Lombard V."/>
            <person name="Lucas S."/>
            <person name="Lundell T."/>
            <person name="Martin R."/>
            <person name="McLaughlin D.J."/>
            <person name="Morgenstern I."/>
            <person name="Morin E."/>
            <person name="Murat C."/>
            <person name="Nagy L.G."/>
            <person name="Nolan M."/>
            <person name="Ohm R.A."/>
            <person name="Patyshakuliyeva A."/>
            <person name="Rokas A."/>
            <person name="Ruiz-Duenas F.J."/>
            <person name="Sabat G."/>
            <person name="Salamov A."/>
            <person name="Samejima M."/>
            <person name="Schmutz J."/>
            <person name="Slot J.C."/>
            <person name="St John F."/>
            <person name="Stenlid J."/>
            <person name="Sun H."/>
            <person name="Sun S."/>
            <person name="Syed K."/>
            <person name="Tsang A."/>
            <person name="Wiebenga A."/>
            <person name="Young D."/>
            <person name="Pisabarro A."/>
            <person name="Eastwood D.C."/>
            <person name="Martin F."/>
            <person name="Cullen D."/>
            <person name="Grigoriev I.V."/>
            <person name="Hibbett D.S."/>
        </authorList>
    </citation>
    <scope>NUCLEOTIDE SEQUENCE [LARGE SCALE GENOMIC DNA]</scope>
    <source>
        <strain evidence="3 4">ATCC 11539</strain>
    </source>
</reference>
<keyword evidence="1" id="KW-0175">Coiled coil</keyword>
<dbReference type="KEGG" id="gtr:GLOTRDRAFT_126160"/>
<dbReference type="AlphaFoldDB" id="S7QKS3"/>
<feature type="coiled-coil region" evidence="1">
    <location>
        <begin position="14"/>
        <end position="83"/>
    </location>
</feature>
<name>S7QKS3_GLOTA</name>
<keyword evidence="4" id="KW-1185">Reference proteome</keyword>
<dbReference type="GeneID" id="19301340"/>
<feature type="non-terminal residue" evidence="3">
    <location>
        <position position="168"/>
    </location>
</feature>
<dbReference type="EMBL" id="KB469297">
    <property type="protein sequence ID" value="EPQ59868.1"/>
    <property type="molecule type" value="Genomic_DNA"/>
</dbReference>
<feature type="compositionally biased region" description="Basic and acidic residues" evidence="2">
    <location>
        <begin position="157"/>
        <end position="168"/>
    </location>
</feature>
<evidence type="ECO:0000313" key="4">
    <source>
        <dbReference type="Proteomes" id="UP000030669"/>
    </source>
</evidence>
<feature type="compositionally biased region" description="Acidic residues" evidence="2">
    <location>
        <begin position="94"/>
        <end position="103"/>
    </location>
</feature>
<gene>
    <name evidence="3" type="ORF">GLOTRDRAFT_126160</name>
</gene>
<feature type="region of interest" description="Disordered" evidence="2">
    <location>
        <begin position="85"/>
        <end position="106"/>
    </location>
</feature>
<dbReference type="OrthoDB" id="2675472at2759"/>
<evidence type="ECO:0000256" key="2">
    <source>
        <dbReference type="SAM" id="MobiDB-lite"/>
    </source>
</evidence>
<dbReference type="RefSeq" id="XP_007862738.1">
    <property type="nucleotide sequence ID" value="XM_007864547.1"/>
</dbReference>
<dbReference type="Gene3D" id="1.20.5.340">
    <property type="match status" value="1"/>
</dbReference>